<dbReference type="Proteomes" id="UP000321523">
    <property type="component" value="Unassembled WGS sequence"/>
</dbReference>
<keyword evidence="3" id="KW-1185">Reference proteome</keyword>
<evidence type="ECO:0000259" key="1">
    <source>
        <dbReference type="Pfam" id="PF01494"/>
    </source>
</evidence>
<dbReference type="InterPro" id="IPR050407">
    <property type="entry name" value="Geranylgeranyl_reductase"/>
</dbReference>
<dbReference type="GO" id="GO:0071949">
    <property type="term" value="F:FAD binding"/>
    <property type="evidence" value="ECO:0007669"/>
    <property type="project" value="InterPro"/>
</dbReference>
<dbReference type="OrthoDB" id="5652862at2"/>
<organism evidence="2 3">
    <name type="scientific">Skermanella aerolata</name>
    <dbReference type="NCBI Taxonomy" id="393310"/>
    <lineage>
        <taxon>Bacteria</taxon>
        <taxon>Pseudomonadati</taxon>
        <taxon>Pseudomonadota</taxon>
        <taxon>Alphaproteobacteria</taxon>
        <taxon>Rhodospirillales</taxon>
        <taxon>Azospirillaceae</taxon>
        <taxon>Skermanella</taxon>
    </lineage>
</organism>
<dbReference type="Gene3D" id="3.50.50.60">
    <property type="entry name" value="FAD/NAD(P)-binding domain"/>
    <property type="match status" value="1"/>
</dbReference>
<dbReference type="Pfam" id="PF01494">
    <property type="entry name" value="FAD_binding_3"/>
    <property type="match status" value="1"/>
</dbReference>
<name>A0A512DVH7_9PROT</name>
<evidence type="ECO:0000313" key="3">
    <source>
        <dbReference type="Proteomes" id="UP000321523"/>
    </source>
</evidence>
<feature type="domain" description="FAD-binding" evidence="1">
    <location>
        <begin position="4"/>
        <end position="134"/>
    </location>
</feature>
<dbReference type="EMBL" id="BJYZ01000021">
    <property type="protein sequence ID" value="GEO40473.1"/>
    <property type="molecule type" value="Genomic_DNA"/>
</dbReference>
<protein>
    <submittedName>
        <fullName evidence="2">FAD-dependent oxidoreductase</fullName>
    </submittedName>
</protein>
<evidence type="ECO:0000313" key="2">
    <source>
        <dbReference type="EMBL" id="GEO40473.1"/>
    </source>
</evidence>
<proteinExistence type="predicted"/>
<dbReference type="PANTHER" id="PTHR42685">
    <property type="entry name" value="GERANYLGERANYL DIPHOSPHATE REDUCTASE"/>
    <property type="match status" value="1"/>
</dbReference>
<gene>
    <name evidence="2" type="ORF">SAE02_46210</name>
</gene>
<dbReference type="InterPro" id="IPR036188">
    <property type="entry name" value="FAD/NAD-bd_sf"/>
</dbReference>
<accession>A0A512DVH7</accession>
<comment type="caution">
    <text evidence="2">The sequence shown here is derived from an EMBL/GenBank/DDBJ whole genome shotgun (WGS) entry which is preliminary data.</text>
</comment>
<dbReference type="InterPro" id="IPR002938">
    <property type="entry name" value="FAD-bd"/>
</dbReference>
<dbReference type="RefSeq" id="WP_052831275.1">
    <property type="nucleotide sequence ID" value="NZ_BJYZ01000021.1"/>
</dbReference>
<dbReference type="PANTHER" id="PTHR42685:SF22">
    <property type="entry name" value="CONDITIONED MEDIUM FACTOR RECEPTOR 1"/>
    <property type="match status" value="1"/>
</dbReference>
<sequence length="366" mass="39226">MIWDAAIVGGGPAGAAAAFRLAQAGQRTILFEREAGPRHKVCGEFISVEAAAHLTSLGLTPERLGAVPIHHVRLIQGERTATATLPFPAFSLSRDVMDEALLKAAAAQGAEIRRASVIRGLTEDDNGVTLRADDSIRARTAFLATGKHELRGHRRPPGAINDLIGFKLHLTLAPAQAAVLEHHVEVLLFPGGYAGLQRIPGGHANLCLVIEKRVHDTLDRDWDALVDYLARHSAIFAERLAGAESHWPKPLSIYGIPYGFVHRQDSPARRLHRLGDQLAVIPSFCGDGIAIALHSAALAVDRHLAGQPPLDGAAFEQQIRAATLLARAARHPVLQSLATTACRLSPALLRTMATATRIRGGLPPLR</sequence>
<dbReference type="AlphaFoldDB" id="A0A512DVH7"/>
<dbReference type="PRINTS" id="PR00411">
    <property type="entry name" value="PNDRDTASEI"/>
</dbReference>
<dbReference type="SUPFAM" id="SSF51905">
    <property type="entry name" value="FAD/NAD(P)-binding domain"/>
    <property type="match status" value="1"/>
</dbReference>
<reference evidence="2 3" key="1">
    <citation type="submission" date="2019-07" db="EMBL/GenBank/DDBJ databases">
        <title>Whole genome shotgun sequence of Skermanella aerolata NBRC 106429.</title>
        <authorList>
            <person name="Hosoyama A."/>
            <person name="Uohara A."/>
            <person name="Ohji S."/>
            <person name="Ichikawa N."/>
        </authorList>
    </citation>
    <scope>NUCLEOTIDE SEQUENCE [LARGE SCALE GENOMIC DNA]</scope>
    <source>
        <strain evidence="2 3">NBRC 106429</strain>
    </source>
</reference>